<keyword evidence="3" id="KW-1185">Reference proteome</keyword>
<comment type="caution">
    <text evidence="2">The sequence shown here is derived from an EMBL/GenBank/DDBJ whole genome shotgun (WGS) entry which is preliminary data.</text>
</comment>
<accession>A0A4Z2EIT7</accession>
<evidence type="ECO:0000313" key="2">
    <source>
        <dbReference type="EMBL" id="TNN28719.1"/>
    </source>
</evidence>
<gene>
    <name evidence="2" type="ORF">EYF80_061133</name>
</gene>
<name>A0A4Z2EIT7_9TELE</name>
<proteinExistence type="predicted"/>
<dbReference type="EMBL" id="SRLO01006536">
    <property type="protein sequence ID" value="TNN28719.1"/>
    <property type="molecule type" value="Genomic_DNA"/>
</dbReference>
<reference evidence="2 3" key="1">
    <citation type="submission" date="2019-03" db="EMBL/GenBank/DDBJ databases">
        <title>First draft genome of Liparis tanakae, snailfish: a comprehensive survey of snailfish specific genes.</title>
        <authorList>
            <person name="Kim W."/>
            <person name="Song I."/>
            <person name="Jeong J.-H."/>
            <person name="Kim D."/>
            <person name="Kim S."/>
            <person name="Ryu S."/>
            <person name="Song J.Y."/>
            <person name="Lee S.K."/>
        </authorList>
    </citation>
    <scope>NUCLEOTIDE SEQUENCE [LARGE SCALE GENOMIC DNA]</scope>
    <source>
        <tissue evidence="2">Muscle</tissue>
    </source>
</reference>
<evidence type="ECO:0000256" key="1">
    <source>
        <dbReference type="SAM" id="MobiDB-lite"/>
    </source>
</evidence>
<protein>
    <submittedName>
        <fullName evidence="2">Uncharacterized protein</fullName>
    </submittedName>
</protein>
<feature type="region of interest" description="Disordered" evidence="1">
    <location>
        <begin position="1"/>
        <end position="97"/>
    </location>
</feature>
<dbReference type="AlphaFoldDB" id="A0A4Z2EIT7"/>
<dbReference type="Proteomes" id="UP000314294">
    <property type="component" value="Unassembled WGS sequence"/>
</dbReference>
<evidence type="ECO:0000313" key="3">
    <source>
        <dbReference type="Proteomes" id="UP000314294"/>
    </source>
</evidence>
<sequence>MAGEAGVTRRGTELRAGGLRVGGLRVGAAGVPGKRRRAENDNIDEQPQAPGGLQQSTPSDLKDPPGPSHPTDGGSGLGSDPQTLRPVDPQTLRPVDP</sequence>
<organism evidence="2 3">
    <name type="scientific">Liparis tanakae</name>
    <name type="common">Tanaka's snailfish</name>
    <dbReference type="NCBI Taxonomy" id="230148"/>
    <lineage>
        <taxon>Eukaryota</taxon>
        <taxon>Metazoa</taxon>
        <taxon>Chordata</taxon>
        <taxon>Craniata</taxon>
        <taxon>Vertebrata</taxon>
        <taxon>Euteleostomi</taxon>
        <taxon>Actinopterygii</taxon>
        <taxon>Neopterygii</taxon>
        <taxon>Teleostei</taxon>
        <taxon>Neoteleostei</taxon>
        <taxon>Acanthomorphata</taxon>
        <taxon>Eupercaria</taxon>
        <taxon>Perciformes</taxon>
        <taxon>Cottioidei</taxon>
        <taxon>Cottales</taxon>
        <taxon>Liparidae</taxon>
        <taxon>Liparis</taxon>
    </lineage>
</organism>